<evidence type="ECO:0000313" key="1">
    <source>
        <dbReference type="EMBL" id="KZV30751.1"/>
    </source>
</evidence>
<accession>A0A2Z7BFJ0</accession>
<dbReference type="EMBL" id="KV007868">
    <property type="protein sequence ID" value="KZV30751.1"/>
    <property type="molecule type" value="Genomic_DNA"/>
</dbReference>
<dbReference type="OrthoDB" id="913480at2759"/>
<gene>
    <name evidence="1" type="ORF">F511_03729</name>
</gene>
<sequence length="138" mass="15834">MRKAWHQPTSEIHTVKNNEKRWEQILAHTVTTGENVIAHHNQSRRSKKKYKSVDFSEVCEHDIEKHAKDSSMCLTDATKSVAAEGLEVEVETKRTAGSLQEEQDSNQLVKFGDGQQAYWKYRKMGSESAIKQLTENMN</sequence>
<protein>
    <submittedName>
        <fullName evidence="1">Uncharacterized protein</fullName>
    </submittedName>
</protein>
<dbReference type="Proteomes" id="UP000250235">
    <property type="component" value="Unassembled WGS sequence"/>
</dbReference>
<organism evidence="1 2">
    <name type="scientific">Dorcoceras hygrometricum</name>
    <dbReference type="NCBI Taxonomy" id="472368"/>
    <lineage>
        <taxon>Eukaryota</taxon>
        <taxon>Viridiplantae</taxon>
        <taxon>Streptophyta</taxon>
        <taxon>Embryophyta</taxon>
        <taxon>Tracheophyta</taxon>
        <taxon>Spermatophyta</taxon>
        <taxon>Magnoliopsida</taxon>
        <taxon>eudicotyledons</taxon>
        <taxon>Gunneridae</taxon>
        <taxon>Pentapetalae</taxon>
        <taxon>asterids</taxon>
        <taxon>lamiids</taxon>
        <taxon>Lamiales</taxon>
        <taxon>Gesneriaceae</taxon>
        <taxon>Didymocarpoideae</taxon>
        <taxon>Trichosporeae</taxon>
        <taxon>Loxocarpinae</taxon>
        <taxon>Dorcoceras</taxon>
    </lineage>
</organism>
<dbReference type="AlphaFoldDB" id="A0A2Z7BFJ0"/>
<reference evidence="1 2" key="1">
    <citation type="journal article" date="2015" name="Proc. Natl. Acad. Sci. U.S.A.">
        <title>The resurrection genome of Boea hygrometrica: A blueprint for survival of dehydration.</title>
        <authorList>
            <person name="Xiao L."/>
            <person name="Yang G."/>
            <person name="Zhang L."/>
            <person name="Yang X."/>
            <person name="Zhao S."/>
            <person name="Ji Z."/>
            <person name="Zhou Q."/>
            <person name="Hu M."/>
            <person name="Wang Y."/>
            <person name="Chen M."/>
            <person name="Xu Y."/>
            <person name="Jin H."/>
            <person name="Xiao X."/>
            <person name="Hu G."/>
            <person name="Bao F."/>
            <person name="Hu Y."/>
            <person name="Wan P."/>
            <person name="Li L."/>
            <person name="Deng X."/>
            <person name="Kuang T."/>
            <person name="Xiang C."/>
            <person name="Zhu J.K."/>
            <person name="Oliver M.J."/>
            <person name="He Y."/>
        </authorList>
    </citation>
    <scope>NUCLEOTIDE SEQUENCE [LARGE SCALE GENOMIC DNA]</scope>
    <source>
        <strain evidence="2">cv. XS01</strain>
    </source>
</reference>
<name>A0A2Z7BFJ0_9LAMI</name>
<keyword evidence="2" id="KW-1185">Reference proteome</keyword>
<evidence type="ECO:0000313" key="2">
    <source>
        <dbReference type="Proteomes" id="UP000250235"/>
    </source>
</evidence>
<proteinExistence type="predicted"/>